<gene>
    <name evidence="9" type="ORF">E9531_00075</name>
</gene>
<dbReference type="EMBL" id="STFG01000001">
    <property type="protein sequence ID" value="THU04995.1"/>
    <property type="molecule type" value="Genomic_DNA"/>
</dbReference>
<evidence type="ECO:0000256" key="5">
    <source>
        <dbReference type="ARBA" id="ARBA00023136"/>
    </source>
</evidence>
<dbReference type="PANTHER" id="PTHR12815:SF47">
    <property type="entry name" value="TRANSLOCATION AND ASSEMBLY MODULE SUBUNIT TAMA"/>
    <property type="match status" value="1"/>
</dbReference>
<dbReference type="RefSeq" id="WP_136571705.1">
    <property type="nucleotide sequence ID" value="NZ_STFG01000001.1"/>
</dbReference>
<dbReference type="Pfam" id="PF07244">
    <property type="entry name" value="POTRA"/>
    <property type="match status" value="1"/>
</dbReference>
<feature type="domain" description="POTRA" evidence="8">
    <location>
        <begin position="244"/>
        <end position="294"/>
    </location>
</feature>
<keyword evidence="2" id="KW-1134">Transmembrane beta strand</keyword>
<comment type="subcellular location">
    <subcellularLocation>
        <location evidence="1">Membrane</location>
    </subcellularLocation>
</comment>
<keyword evidence="4" id="KW-0732">Signal</keyword>
<evidence type="ECO:0000256" key="1">
    <source>
        <dbReference type="ARBA" id="ARBA00004370"/>
    </source>
</evidence>
<evidence type="ECO:0000259" key="8">
    <source>
        <dbReference type="Pfam" id="PF07244"/>
    </source>
</evidence>
<evidence type="ECO:0000256" key="2">
    <source>
        <dbReference type="ARBA" id="ARBA00022452"/>
    </source>
</evidence>
<evidence type="ECO:0000313" key="10">
    <source>
        <dbReference type="Proteomes" id="UP000308917"/>
    </source>
</evidence>
<evidence type="ECO:0000256" key="6">
    <source>
        <dbReference type="ARBA" id="ARBA00023237"/>
    </source>
</evidence>
<keyword evidence="5" id="KW-0472">Membrane</keyword>
<evidence type="ECO:0000313" key="9">
    <source>
        <dbReference type="EMBL" id="THU04995.1"/>
    </source>
</evidence>
<organism evidence="9 10">
    <name type="scientific">Lampropedia puyangensis</name>
    <dbReference type="NCBI Taxonomy" id="1330072"/>
    <lineage>
        <taxon>Bacteria</taxon>
        <taxon>Pseudomonadati</taxon>
        <taxon>Pseudomonadota</taxon>
        <taxon>Betaproteobacteria</taxon>
        <taxon>Burkholderiales</taxon>
        <taxon>Comamonadaceae</taxon>
        <taxon>Lampropedia</taxon>
    </lineage>
</organism>
<dbReference type="GO" id="GO:0019867">
    <property type="term" value="C:outer membrane"/>
    <property type="evidence" value="ECO:0007669"/>
    <property type="project" value="InterPro"/>
</dbReference>
<proteinExistence type="predicted"/>
<dbReference type="Gene3D" id="2.40.160.50">
    <property type="entry name" value="membrane protein fhac: a member of the omp85/tpsb transporter family"/>
    <property type="match status" value="1"/>
</dbReference>
<feature type="domain" description="Bacterial surface antigen (D15)" evidence="7">
    <location>
        <begin position="432"/>
        <end position="638"/>
    </location>
</feature>
<keyword evidence="10" id="KW-1185">Reference proteome</keyword>
<dbReference type="AlphaFoldDB" id="A0A4S8FDB5"/>
<evidence type="ECO:0000256" key="4">
    <source>
        <dbReference type="ARBA" id="ARBA00022729"/>
    </source>
</evidence>
<accession>A0A4S8FDB5</accession>
<dbReference type="InterPro" id="IPR039910">
    <property type="entry name" value="D15-like"/>
</dbReference>
<dbReference type="Pfam" id="PF01103">
    <property type="entry name" value="Omp85"/>
    <property type="match status" value="1"/>
</dbReference>
<dbReference type="PANTHER" id="PTHR12815">
    <property type="entry name" value="SORTING AND ASSEMBLY MACHINERY SAMM50 PROTEIN FAMILY MEMBER"/>
    <property type="match status" value="1"/>
</dbReference>
<keyword evidence="3" id="KW-0812">Transmembrane</keyword>
<dbReference type="InterPro" id="IPR000184">
    <property type="entry name" value="Bac_surfAg_D15"/>
</dbReference>
<dbReference type="OrthoDB" id="9769707at2"/>
<comment type="caution">
    <text evidence="9">The sequence shown here is derived from an EMBL/GenBank/DDBJ whole genome shotgun (WGS) entry which is preliminary data.</text>
</comment>
<keyword evidence="6" id="KW-0998">Cell outer membrane</keyword>
<dbReference type="InterPro" id="IPR010827">
    <property type="entry name" value="BamA/TamA_POTRA"/>
</dbReference>
<reference evidence="9 10" key="1">
    <citation type="journal article" date="2015" name="Antonie Van Leeuwenhoek">
        <title>Lampropedia puyangensis sp. nov., isolated from symptomatic bark of Populus ? euramericana canker and emended description of Lampropedia hyalina (Ehrenberg 1832) Lee et al. 2004.</title>
        <authorList>
            <person name="Li Y."/>
            <person name="Wang T."/>
            <person name="Piao C.G."/>
            <person name="Wang L.F."/>
            <person name="Tian G.Z."/>
            <person name="Zhu T.H."/>
            <person name="Guo M.W."/>
        </authorList>
    </citation>
    <scope>NUCLEOTIDE SEQUENCE [LARGE SCALE GENOMIC DNA]</scope>
    <source>
        <strain evidence="9 10">2-bin</strain>
    </source>
</reference>
<dbReference type="Proteomes" id="UP000308917">
    <property type="component" value="Unassembled WGS sequence"/>
</dbReference>
<evidence type="ECO:0000256" key="3">
    <source>
        <dbReference type="ARBA" id="ARBA00022692"/>
    </source>
</evidence>
<evidence type="ECO:0000259" key="7">
    <source>
        <dbReference type="Pfam" id="PF01103"/>
    </source>
</evidence>
<dbReference type="Gene3D" id="3.10.20.310">
    <property type="entry name" value="membrane protein fhac"/>
    <property type="match status" value="2"/>
</dbReference>
<sequence>MIETSLFDRYLTRKSLAYRRTGYAALLLLTLGLQGCGVLGGTKTQSEEQDAAQEAGAVAATEGDVAFDVQVHSDDRSIASHLEQHLDVQRYTRFPDLQESEFNRLLIEADANARDLLAALGYFNPELTLTVQNNPEGKGVPRSIVVQVQPGVQTVVQSHQVTFAEPMASNPEAQAQRRRIERRWSLQDGDPFTETDWSAAKSAGLRELQKYRYPTAQIANSQARVDADANKADVSVEYDAGPAYRFGEVKLTGVERYDAQGIRNIARIPTGADYSEEELLDAQQRLAASGYFDSAFLMLDTENSAPDHATVVAQLREAKYQKVVFGVGVSTDAGPRLSIDHTHNKLWPLGWRTVSQLALDSKNQKISSQATAMPNEKGWAWFMGGKLERADVGDVKANSVSLVGGRSKSVGHIDRRYFLQYDISRVMGGSELSGSASSIMANYDWTGRYFDSKSNPSSGYGLGAEVGVGYTLTPQQDPFLRTHLRALQFIPFGARNEVGRRSRLAVRGDLGAVVADSGVKVPASLLFLTGGDTTVRGYGFESIGSRAQGDDLYGGRYMAVGSVEWQRPVTLFGNATDWGHAMFVDAGAVSDETSQMRVYTGVGTGIRWNSPVGPMQADVAYGVQKQQVRVHLRMGFSF</sequence>
<protein>
    <submittedName>
        <fullName evidence="9">Outer membrane protein assembly factor</fullName>
    </submittedName>
</protein>
<name>A0A4S8FDB5_9BURK</name>